<dbReference type="InParanoid" id="D5GB53"/>
<protein>
    <submittedName>
        <fullName evidence="1">(Perigord truffle) hypothetical protein</fullName>
    </submittedName>
</protein>
<keyword evidence="2" id="KW-1185">Reference proteome</keyword>
<dbReference type="Proteomes" id="UP000006911">
    <property type="component" value="Unassembled WGS sequence"/>
</dbReference>
<reference evidence="1 2" key="1">
    <citation type="journal article" date="2010" name="Nature">
        <title>Perigord black truffle genome uncovers evolutionary origins and mechanisms of symbiosis.</title>
        <authorList>
            <person name="Martin F."/>
            <person name="Kohler A."/>
            <person name="Murat C."/>
            <person name="Balestrini R."/>
            <person name="Coutinho P.M."/>
            <person name="Jaillon O."/>
            <person name="Montanini B."/>
            <person name="Morin E."/>
            <person name="Noel B."/>
            <person name="Percudani R."/>
            <person name="Porcel B."/>
            <person name="Rubini A."/>
            <person name="Amicucci A."/>
            <person name="Amselem J."/>
            <person name="Anthouard V."/>
            <person name="Arcioni S."/>
            <person name="Artiguenave F."/>
            <person name="Aury J.M."/>
            <person name="Ballario P."/>
            <person name="Bolchi A."/>
            <person name="Brenna A."/>
            <person name="Brun A."/>
            <person name="Buee M."/>
            <person name="Cantarel B."/>
            <person name="Chevalier G."/>
            <person name="Couloux A."/>
            <person name="Da Silva C."/>
            <person name="Denoeud F."/>
            <person name="Duplessis S."/>
            <person name="Ghignone S."/>
            <person name="Hilselberger B."/>
            <person name="Iotti M."/>
            <person name="Marcais B."/>
            <person name="Mello A."/>
            <person name="Miranda M."/>
            <person name="Pacioni G."/>
            <person name="Quesneville H."/>
            <person name="Riccioni C."/>
            <person name="Ruotolo R."/>
            <person name="Splivallo R."/>
            <person name="Stocchi V."/>
            <person name="Tisserant E."/>
            <person name="Viscomi A.R."/>
            <person name="Zambonelli A."/>
            <person name="Zampieri E."/>
            <person name="Henrissat B."/>
            <person name="Lebrun M.H."/>
            <person name="Paolocci F."/>
            <person name="Bonfante P."/>
            <person name="Ottonello S."/>
            <person name="Wincker P."/>
        </authorList>
    </citation>
    <scope>NUCLEOTIDE SEQUENCE [LARGE SCALE GENOMIC DNA]</scope>
    <source>
        <strain evidence="1 2">Mel28</strain>
    </source>
</reference>
<accession>D5GB53</accession>
<name>D5GB53_TUBMM</name>
<gene>
    <name evidence="1" type="ORF">GSTUM_00005454001</name>
</gene>
<dbReference type="RefSeq" id="XP_002837555.1">
    <property type="nucleotide sequence ID" value="XM_002837509.1"/>
</dbReference>
<proteinExistence type="predicted"/>
<dbReference type="GeneID" id="9181457"/>
<organism evidence="1 2">
    <name type="scientific">Tuber melanosporum (strain Mel28)</name>
    <name type="common">Perigord black truffle</name>
    <dbReference type="NCBI Taxonomy" id="656061"/>
    <lineage>
        <taxon>Eukaryota</taxon>
        <taxon>Fungi</taxon>
        <taxon>Dikarya</taxon>
        <taxon>Ascomycota</taxon>
        <taxon>Pezizomycotina</taxon>
        <taxon>Pezizomycetes</taxon>
        <taxon>Pezizales</taxon>
        <taxon>Tuberaceae</taxon>
        <taxon>Tuber</taxon>
    </lineage>
</organism>
<dbReference type="KEGG" id="tml:GSTUM_00005454001"/>
<dbReference type="AlphaFoldDB" id="D5GB53"/>
<dbReference type="EMBL" id="FN430086">
    <property type="protein sequence ID" value="CAZ81746.1"/>
    <property type="molecule type" value="Genomic_DNA"/>
</dbReference>
<sequence>MYHSFSKTGMLSKAMIPRVAYRYLTSTYMVL</sequence>
<evidence type="ECO:0000313" key="2">
    <source>
        <dbReference type="Proteomes" id="UP000006911"/>
    </source>
</evidence>
<dbReference type="HOGENOM" id="CLU_3399658_0_0_1"/>
<evidence type="ECO:0000313" key="1">
    <source>
        <dbReference type="EMBL" id="CAZ81746.1"/>
    </source>
</evidence>